<keyword evidence="3" id="KW-0326">Glycosidase</keyword>
<gene>
    <name evidence="5" type="ORF">QJS10_CPA09g01030</name>
</gene>
<keyword evidence="6" id="KW-1185">Reference proteome</keyword>
<dbReference type="AlphaFoldDB" id="A0AAV9E5W7"/>
<dbReference type="PANTHER" id="PTHR32227">
    <property type="entry name" value="GLUCAN ENDO-1,3-BETA-GLUCOSIDASE BG1-RELATED-RELATED"/>
    <property type="match status" value="1"/>
</dbReference>
<dbReference type="SUPFAM" id="SSF51445">
    <property type="entry name" value="(Trans)glycosidases"/>
    <property type="match status" value="1"/>
</dbReference>
<evidence type="ECO:0000256" key="4">
    <source>
        <dbReference type="RuleBase" id="RU004335"/>
    </source>
</evidence>
<evidence type="ECO:0000256" key="2">
    <source>
        <dbReference type="ARBA" id="ARBA00022801"/>
    </source>
</evidence>
<accession>A0AAV9E5W7</accession>
<reference evidence="5" key="1">
    <citation type="journal article" date="2023" name="Nat. Commun.">
        <title>Diploid and tetraploid genomes of Acorus and the evolution of monocots.</title>
        <authorList>
            <person name="Ma L."/>
            <person name="Liu K.W."/>
            <person name="Li Z."/>
            <person name="Hsiao Y.Y."/>
            <person name="Qi Y."/>
            <person name="Fu T."/>
            <person name="Tang G.D."/>
            <person name="Zhang D."/>
            <person name="Sun W.H."/>
            <person name="Liu D.K."/>
            <person name="Li Y."/>
            <person name="Chen G.Z."/>
            <person name="Liu X.D."/>
            <person name="Liao X.Y."/>
            <person name="Jiang Y.T."/>
            <person name="Yu X."/>
            <person name="Hao Y."/>
            <person name="Huang J."/>
            <person name="Zhao X.W."/>
            <person name="Ke S."/>
            <person name="Chen Y.Y."/>
            <person name="Wu W.L."/>
            <person name="Hsu J.L."/>
            <person name="Lin Y.F."/>
            <person name="Huang M.D."/>
            <person name="Li C.Y."/>
            <person name="Huang L."/>
            <person name="Wang Z.W."/>
            <person name="Zhao X."/>
            <person name="Zhong W.Y."/>
            <person name="Peng D.H."/>
            <person name="Ahmad S."/>
            <person name="Lan S."/>
            <person name="Zhang J.S."/>
            <person name="Tsai W.C."/>
            <person name="Van de Peer Y."/>
            <person name="Liu Z.J."/>
        </authorList>
    </citation>
    <scope>NUCLEOTIDE SEQUENCE</scope>
    <source>
        <strain evidence="5">CP</strain>
    </source>
</reference>
<dbReference type="Pfam" id="PF00332">
    <property type="entry name" value="Glyco_hydro_17"/>
    <property type="match status" value="1"/>
</dbReference>
<name>A0AAV9E5W7_ACOCL</name>
<evidence type="ECO:0000313" key="6">
    <source>
        <dbReference type="Proteomes" id="UP001180020"/>
    </source>
</evidence>
<comment type="caution">
    <text evidence="5">The sequence shown here is derived from an EMBL/GenBank/DDBJ whole genome shotgun (WGS) entry which is preliminary data.</text>
</comment>
<dbReference type="EMBL" id="JAUJYO010000009">
    <property type="protein sequence ID" value="KAK1308704.1"/>
    <property type="molecule type" value="Genomic_DNA"/>
</dbReference>
<sequence length="56" mass="6063">MIVMGVSYPPSQGAFSEAALTNMGPIVQFLASTCAPLLMNVYPYFSYKDNPESISL</sequence>
<keyword evidence="2" id="KW-0378">Hydrolase</keyword>
<protein>
    <submittedName>
        <fullName evidence="5">Uncharacterized protein</fullName>
    </submittedName>
</protein>
<dbReference type="Gene3D" id="3.20.20.80">
    <property type="entry name" value="Glycosidases"/>
    <property type="match status" value="1"/>
</dbReference>
<dbReference type="GO" id="GO:0004553">
    <property type="term" value="F:hydrolase activity, hydrolyzing O-glycosyl compounds"/>
    <property type="evidence" value="ECO:0007669"/>
    <property type="project" value="InterPro"/>
</dbReference>
<evidence type="ECO:0000256" key="1">
    <source>
        <dbReference type="ARBA" id="ARBA00008773"/>
    </source>
</evidence>
<organism evidence="5 6">
    <name type="scientific">Acorus calamus</name>
    <name type="common">Sweet flag</name>
    <dbReference type="NCBI Taxonomy" id="4465"/>
    <lineage>
        <taxon>Eukaryota</taxon>
        <taxon>Viridiplantae</taxon>
        <taxon>Streptophyta</taxon>
        <taxon>Embryophyta</taxon>
        <taxon>Tracheophyta</taxon>
        <taxon>Spermatophyta</taxon>
        <taxon>Magnoliopsida</taxon>
        <taxon>Liliopsida</taxon>
        <taxon>Acoraceae</taxon>
        <taxon>Acorus</taxon>
    </lineage>
</organism>
<dbReference type="GO" id="GO:0005975">
    <property type="term" value="P:carbohydrate metabolic process"/>
    <property type="evidence" value="ECO:0007669"/>
    <property type="project" value="InterPro"/>
</dbReference>
<proteinExistence type="inferred from homology"/>
<evidence type="ECO:0000313" key="5">
    <source>
        <dbReference type="EMBL" id="KAK1308704.1"/>
    </source>
</evidence>
<evidence type="ECO:0000256" key="3">
    <source>
        <dbReference type="ARBA" id="ARBA00023295"/>
    </source>
</evidence>
<dbReference type="InterPro" id="IPR044965">
    <property type="entry name" value="Glyco_hydro_17_plant"/>
</dbReference>
<comment type="similarity">
    <text evidence="1 4">Belongs to the glycosyl hydrolase 17 family.</text>
</comment>
<dbReference type="InterPro" id="IPR000490">
    <property type="entry name" value="Glyco_hydro_17"/>
</dbReference>
<dbReference type="Proteomes" id="UP001180020">
    <property type="component" value="Unassembled WGS sequence"/>
</dbReference>
<reference evidence="5" key="2">
    <citation type="submission" date="2023-06" db="EMBL/GenBank/DDBJ databases">
        <authorList>
            <person name="Ma L."/>
            <person name="Liu K.-W."/>
            <person name="Li Z."/>
            <person name="Hsiao Y.-Y."/>
            <person name="Qi Y."/>
            <person name="Fu T."/>
            <person name="Tang G."/>
            <person name="Zhang D."/>
            <person name="Sun W.-H."/>
            <person name="Liu D.-K."/>
            <person name="Li Y."/>
            <person name="Chen G.-Z."/>
            <person name="Liu X.-D."/>
            <person name="Liao X.-Y."/>
            <person name="Jiang Y.-T."/>
            <person name="Yu X."/>
            <person name="Hao Y."/>
            <person name="Huang J."/>
            <person name="Zhao X.-W."/>
            <person name="Ke S."/>
            <person name="Chen Y.-Y."/>
            <person name="Wu W.-L."/>
            <person name="Hsu J.-L."/>
            <person name="Lin Y.-F."/>
            <person name="Huang M.-D."/>
            <person name="Li C.-Y."/>
            <person name="Huang L."/>
            <person name="Wang Z.-W."/>
            <person name="Zhao X."/>
            <person name="Zhong W.-Y."/>
            <person name="Peng D.-H."/>
            <person name="Ahmad S."/>
            <person name="Lan S."/>
            <person name="Zhang J.-S."/>
            <person name="Tsai W.-C."/>
            <person name="Van De Peer Y."/>
            <person name="Liu Z.-J."/>
        </authorList>
    </citation>
    <scope>NUCLEOTIDE SEQUENCE</scope>
    <source>
        <strain evidence="5">CP</strain>
        <tissue evidence="5">Leaves</tissue>
    </source>
</reference>
<dbReference type="InterPro" id="IPR017853">
    <property type="entry name" value="GH"/>
</dbReference>